<dbReference type="EMBL" id="JAGSHT010000021">
    <property type="protein sequence ID" value="MBZ2198829.1"/>
    <property type="molecule type" value="Genomic_DNA"/>
</dbReference>
<keyword evidence="3" id="KW-1185">Reference proteome</keyword>
<protein>
    <submittedName>
        <fullName evidence="2">Uncharacterized protein</fullName>
    </submittedName>
</protein>
<evidence type="ECO:0000313" key="3">
    <source>
        <dbReference type="Proteomes" id="UP000826651"/>
    </source>
</evidence>
<dbReference type="Proteomes" id="UP000826651">
    <property type="component" value="Unassembled WGS sequence"/>
</dbReference>
<name>A0ABS7SER3_9MICO</name>
<evidence type="ECO:0000256" key="1">
    <source>
        <dbReference type="SAM" id="MobiDB-lite"/>
    </source>
</evidence>
<gene>
    <name evidence="2" type="ORF">KCQ71_21965</name>
</gene>
<proteinExistence type="predicted"/>
<feature type="region of interest" description="Disordered" evidence="1">
    <location>
        <begin position="1"/>
        <end position="32"/>
    </location>
</feature>
<evidence type="ECO:0000313" key="2">
    <source>
        <dbReference type="EMBL" id="MBZ2198829.1"/>
    </source>
</evidence>
<feature type="compositionally biased region" description="Polar residues" evidence="1">
    <location>
        <begin position="1"/>
        <end position="11"/>
    </location>
</feature>
<accession>A0ABS7SER3</accession>
<feature type="compositionally biased region" description="Basic and acidic residues" evidence="1">
    <location>
        <begin position="15"/>
        <end position="29"/>
    </location>
</feature>
<reference evidence="2 3" key="1">
    <citation type="submission" date="2021-04" db="EMBL/GenBank/DDBJ databases">
        <title>Ruania sp. nov., isolated from sandy soil of mangrove forest.</title>
        <authorList>
            <person name="Ge X."/>
            <person name="Huang R."/>
            <person name="Liu W."/>
        </authorList>
    </citation>
    <scope>NUCLEOTIDE SEQUENCE [LARGE SCALE GENOMIC DNA]</scope>
    <source>
        <strain evidence="2 3">N2-46</strain>
    </source>
</reference>
<comment type="caution">
    <text evidence="2">The sequence shown here is derived from an EMBL/GenBank/DDBJ whole genome shotgun (WGS) entry which is preliminary data.</text>
</comment>
<organism evidence="2 3">
    <name type="scientific">Occultella gossypii</name>
    <dbReference type="NCBI Taxonomy" id="2800820"/>
    <lineage>
        <taxon>Bacteria</taxon>
        <taxon>Bacillati</taxon>
        <taxon>Actinomycetota</taxon>
        <taxon>Actinomycetes</taxon>
        <taxon>Micrococcales</taxon>
        <taxon>Ruaniaceae</taxon>
        <taxon>Occultella</taxon>
    </lineage>
</organism>
<sequence length="74" mass="8122">MTTSQTRSQSPVRAESAEHEHTWSTESRHPTSSGDVLYVRCGICGIRRVDLQSRLDTPPAPLSRMVGVASDVAR</sequence>
<feature type="region of interest" description="Disordered" evidence="1">
    <location>
        <begin position="55"/>
        <end position="74"/>
    </location>
</feature>